<gene>
    <name evidence="1" type="ORF">PSYICH_LOCUS6370</name>
</gene>
<name>A0A9P0GB58_9CUCU</name>
<proteinExistence type="predicted"/>
<dbReference type="OrthoDB" id="6745977at2759"/>
<dbReference type="SUPFAM" id="SSF50630">
    <property type="entry name" value="Acid proteases"/>
    <property type="match status" value="1"/>
</dbReference>
<accession>A0A9P0GB58</accession>
<evidence type="ECO:0000313" key="1">
    <source>
        <dbReference type="EMBL" id="CAH1106788.1"/>
    </source>
</evidence>
<dbReference type="EMBL" id="OV651814">
    <property type="protein sequence ID" value="CAH1106788.1"/>
    <property type="molecule type" value="Genomic_DNA"/>
</dbReference>
<organism evidence="1 2">
    <name type="scientific">Psylliodes chrysocephalus</name>
    <dbReference type="NCBI Taxonomy" id="3402493"/>
    <lineage>
        <taxon>Eukaryota</taxon>
        <taxon>Metazoa</taxon>
        <taxon>Ecdysozoa</taxon>
        <taxon>Arthropoda</taxon>
        <taxon>Hexapoda</taxon>
        <taxon>Insecta</taxon>
        <taxon>Pterygota</taxon>
        <taxon>Neoptera</taxon>
        <taxon>Endopterygota</taxon>
        <taxon>Coleoptera</taxon>
        <taxon>Polyphaga</taxon>
        <taxon>Cucujiformia</taxon>
        <taxon>Chrysomeloidea</taxon>
        <taxon>Chrysomelidae</taxon>
        <taxon>Galerucinae</taxon>
        <taxon>Alticini</taxon>
        <taxon>Psylliodes</taxon>
    </lineage>
</organism>
<evidence type="ECO:0008006" key="3">
    <source>
        <dbReference type="Google" id="ProtNLM"/>
    </source>
</evidence>
<sequence length="130" mass="15083">MNQIAQKSLQRVTRFFVPKNMVYNYYNIFSLNGLNFVEFFFKNHKLIFLLETGASVSVIFKNRIFNNEIVDGTKKLRINGISGSVVSSGTVDITLQIDKVNICLEFQLLDLQMHGIFIYFIYLTENKQVL</sequence>
<dbReference type="AlphaFoldDB" id="A0A9P0GB58"/>
<keyword evidence="2" id="KW-1185">Reference proteome</keyword>
<evidence type="ECO:0000313" key="2">
    <source>
        <dbReference type="Proteomes" id="UP001153636"/>
    </source>
</evidence>
<reference evidence="1" key="1">
    <citation type="submission" date="2022-01" db="EMBL/GenBank/DDBJ databases">
        <authorList>
            <person name="King R."/>
        </authorList>
    </citation>
    <scope>NUCLEOTIDE SEQUENCE</scope>
</reference>
<dbReference type="InterPro" id="IPR021109">
    <property type="entry name" value="Peptidase_aspartic_dom_sf"/>
</dbReference>
<protein>
    <recommendedName>
        <fullName evidence="3">Peptidase A2 domain-containing protein</fullName>
    </recommendedName>
</protein>
<dbReference type="Proteomes" id="UP001153636">
    <property type="component" value="Chromosome 2"/>
</dbReference>